<dbReference type="Pfam" id="PF14534">
    <property type="entry name" value="DUF4440"/>
    <property type="match status" value="1"/>
</dbReference>
<comment type="caution">
    <text evidence="2">The sequence shown here is derived from an EMBL/GenBank/DDBJ whole genome shotgun (WGS) entry which is preliminary data.</text>
</comment>
<dbReference type="EMBL" id="VSSQ01035837">
    <property type="protein sequence ID" value="MPM88166.1"/>
    <property type="molecule type" value="Genomic_DNA"/>
</dbReference>
<protein>
    <recommendedName>
        <fullName evidence="1">DUF4440 domain-containing protein</fullName>
    </recommendedName>
</protein>
<evidence type="ECO:0000259" key="1">
    <source>
        <dbReference type="Pfam" id="PF14534"/>
    </source>
</evidence>
<accession>A0A645DFP3</accession>
<dbReference type="InterPro" id="IPR027843">
    <property type="entry name" value="DUF4440"/>
</dbReference>
<reference evidence="2" key="1">
    <citation type="submission" date="2019-08" db="EMBL/GenBank/DDBJ databases">
        <authorList>
            <person name="Kucharzyk K."/>
            <person name="Murdoch R.W."/>
            <person name="Higgins S."/>
            <person name="Loffler F."/>
        </authorList>
    </citation>
    <scope>NUCLEOTIDE SEQUENCE</scope>
</reference>
<dbReference type="InterPro" id="IPR032710">
    <property type="entry name" value="NTF2-like_dom_sf"/>
</dbReference>
<dbReference type="Gene3D" id="3.10.450.50">
    <property type="match status" value="1"/>
</dbReference>
<feature type="domain" description="DUF4440" evidence="1">
    <location>
        <begin position="2"/>
        <end position="83"/>
    </location>
</feature>
<name>A0A645DFP3_9ZZZZ</name>
<gene>
    <name evidence="2" type="ORF">SDC9_135267</name>
</gene>
<dbReference type="AlphaFoldDB" id="A0A645DFP3"/>
<organism evidence="2">
    <name type="scientific">bioreactor metagenome</name>
    <dbReference type="NCBI Taxonomy" id="1076179"/>
    <lineage>
        <taxon>unclassified sequences</taxon>
        <taxon>metagenomes</taxon>
        <taxon>ecological metagenomes</taxon>
    </lineage>
</organism>
<proteinExistence type="predicted"/>
<dbReference type="SUPFAM" id="SSF54427">
    <property type="entry name" value="NTF2-like"/>
    <property type="match status" value="1"/>
</dbReference>
<sequence length="89" mass="9879">MVGKQADIVGKEAILKAMTPVCALPGFSFHWAPNTVLASDDESMVYTYGTYERKFWNAQGEEVTQTGKYTTVWVRQSDGGYKIVHDIGS</sequence>
<evidence type="ECO:0000313" key="2">
    <source>
        <dbReference type="EMBL" id="MPM88166.1"/>
    </source>
</evidence>